<comment type="caution">
    <text evidence="2">The sequence shown here is derived from an EMBL/GenBank/DDBJ whole genome shotgun (WGS) entry which is preliminary data.</text>
</comment>
<evidence type="ECO:0000313" key="3">
    <source>
        <dbReference type="Proteomes" id="UP000036932"/>
    </source>
</evidence>
<dbReference type="Gene3D" id="3.40.630.30">
    <property type="match status" value="1"/>
</dbReference>
<dbReference type="Pfam" id="PF13527">
    <property type="entry name" value="Acetyltransf_9"/>
    <property type="match status" value="1"/>
</dbReference>
<dbReference type="PROSITE" id="PS51186">
    <property type="entry name" value="GNAT"/>
    <property type="match status" value="1"/>
</dbReference>
<proteinExistence type="predicted"/>
<keyword evidence="3" id="KW-1185">Reference proteome</keyword>
<gene>
    <name evidence="2" type="ORF">AM231_02395</name>
</gene>
<organism evidence="2 3">
    <name type="scientific">Paenibacillus solani</name>
    <dbReference type="NCBI Taxonomy" id="1705565"/>
    <lineage>
        <taxon>Bacteria</taxon>
        <taxon>Bacillati</taxon>
        <taxon>Bacillota</taxon>
        <taxon>Bacilli</taxon>
        <taxon>Bacillales</taxon>
        <taxon>Paenibacillaceae</taxon>
        <taxon>Paenibacillus</taxon>
    </lineage>
</organism>
<reference evidence="3" key="1">
    <citation type="submission" date="2015-08" db="EMBL/GenBank/DDBJ databases">
        <title>Genome sequencing project for genomic taxonomy and phylogenomics of Bacillus-like bacteria.</title>
        <authorList>
            <person name="Liu B."/>
            <person name="Wang J."/>
            <person name="Zhu Y."/>
            <person name="Liu G."/>
            <person name="Chen Q."/>
            <person name="Chen Z."/>
            <person name="Lan J."/>
            <person name="Che J."/>
            <person name="Ge C."/>
            <person name="Shi H."/>
            <person name="Pan Z."/>
            <person name="Liu X."/>
        </authorList>
    </citation>
    <scope>NUCLEOTIDE SEQUENCE [LARGE SCALE GENOMIC DNA]</scope>
    <source>
        <strain evidence="3">FJAT-22460</strain>
    </source>
</reference>
<dbReference type="PATRIC" id="fig|1705565.3.peg.2346"/>
<dbReference type="EMBL" id="LIUT01000001">
    <property type="protein sequence ID" value="KOR88103.1"/>
    <property type="molecule type" value="Genomic_DNA"/>
</dbReference>
<dbReference type="CDD" id="cd04301">
    <property type="entry name" value="NAT_SF"/>
    <property type="match status" value="1"/>
</dbReference>
<dbReference type="Proteomes" id="UP000036932">
    <property type="component" value="Unassembled WGS sequence"/>
</dbReference>
<accession>A0A0M1P0R6</accession>
<evidence type="ECO:0000259" key="1">
    <source>
        <dbReference type="PROSITE" id="PS51186"/>
    </source>
</evidence>
<protein>
    <submittedName>
        <fullName evidence="2">GCN5 family acetyltransferase</fullName>
    </submittedName>
</protein>
<dbReference type="InterPro" id="IPR000182">
    <property type="entry name" value="GNAT_dom"/>
</dbReference>
<dbReference type="SUPFAM" id="SSF55729">
    <property type="entry name" value="Acyl-CoA N-acyltransferases (Nat)"/>
    <property type="match status" value="1"/>
</dbReference>
<feature type="domain" description="N-acetyltransferase" evidence="1">
    <location>
        <begin position="1"/>
        <end position="156"/>
    </location>
</feature>
<name>A0A0M1P0R6_9BACL</name>
<dbReference type="AlphaFoldDB" id="A0A0M1P0R6"/>
<dbReference type="OrthoDB" id="5291446at2"/>
<keyword evidence="2" id="KW-0808">Transferase</keyword>
<dbReference type="InterPro" id="IPR016181">
    <property type="entry name" value="Acyl_CoA_acyltransferase"/>
</dbReference>
<dbReference type="RefSeq" id="WP_054401204.1">
    <property type="nucleotide sequence ID" value="NZ_LIUT01000001.1"/>
</dbReference>
<evidence type="ECO:0000313" key="2">
    <source>
        <dbReference type="EMBL" id="KOR88103.1"/>
    </source>
</evidence>
<dbReference type="GO" id="GO:0016747">
    <property type="term" value="F:acyltransferase activity, transferring groups other than amino-acyl groups"/>
    <property type="evidence" value="ECO:0007669"/>
    <property type="project" value="InterPro"/>
</dbReference>
<sequence>MHISIMKSEQLPQAVELSNRIFLKQPEQPSMGISFPTIFSPGISHSYGAWDQDKLVSFMGFVPFTINTRGAELNIYSIGSVCTDPDYRGQRLAGNLLEQCFLHGEASGASLILISGGRSLYTRAGSRLFGRALRFRLSPDVAEPLRTTTEKQVNIRTMQPQDLFQLHKLMEHREARYASTASELNKLLDASAYSNVIRLEQQVLVAEENGALTAFAIIAVPGTVMAPSREATLVEWGGSPEAAAQLIAEAITAYNLAELTVPLPWQDRELAALIQSTGILPEYIRNDGTMYLVSGSQLLHQLSPLLPEGLIQADGPHGPYRLTLNDETLQLDDEGLLSILFDPESPYRANGSIIFDPIPLPYTAGLQYI</sequence>